<comment type="caution">
    <text evidence="1">The sequence shown here is derived from an EMBL/GenBank/DDBJ whole genome shotgun (WGS) entry which is preliminary data.</text>
</comment>
<dbReference type="Proteomes" id="UP001163835">
    <property type="component" value="Unassembled WGS sequence"/>
</dbReference>
<evidence type="ECO:0000313" key="1">
    <source>
        <dbReference type="EMBL" id="KAJ3805868.1"/>
    </source>
</evidence>
<keyword evidence="2" id="KW-1185">Reference proteome</keyword>
<gene>
    <name evidence="1" type="ORF">F5876DRAFT_69433</name>
</gene>
<protein>
    <submittedName>
        <fullName evidence="1">Uncharacterized protein</fullName>
    </submittedName>
</protein>
<dbReference type="EMBL" id="MU795515">
    <property type="protein sequence ID" value="KAJ3805868.1"/>
    <property type="molecule type" value="Genomic_DNA"/>
</dbReference>
<evidence type="ECO:0000313" key="2">
    <source>
        <dbReference type="Proteomes" id="UP001163835"/>
    </source>
</evidence>
<organism evidence="1 2">
    <name type="scientific">Lentinula aff. lateritia</name>
    <dbReference type="NCBI Taxonomy" id="2804960"/>
    <lineage>
        <taxon>Eukaryota</taxon>
        <taxon>Fungi</taxon>
        <taxon>Dikarya</taxon>
        <taxon>Basidiomycota</taxon>
        <taxon>Agaricomycotina</taxon>
        <taxon>Agaricomycetes</taxon>
        <taxon>Agaricomycetidae</taxon>
        <taxon>Agaricales</taxon>
        <taxon>Marasmiineae</taxon>
        <taxon>Omphalotaceae</taxon>
        <taxon>Lentinula</taxon>
    </lineage>
</organism>
<reference evidence="1" key="1">
    <citation type="submission" date="2022-09" db="EMBL/GenBank/DDBJ databases">
        <title>A Global Phylogenomic Analysis of the Shiitake Genus Lentinula.</title>
        <authorList>
            <consortium name="DOE Joint Genome Institute"/>
            <person name="Sierra-Patev S."/>
            <person name="Min B."/>
            <person name="Naranjo-Ortiz M."/>
            <person name="Looney B."/>
            <person name="Konkel Z."/>
            <person name="Slot J.C."/>
            <person name="Sakamoto Y."/>
            <person name="Steenwyk J.L."/>
            <person name="Rokas A."/>
            <person name="Carro J."/>
            <person name="Camarero S."/>
            <person name="Ferreira P."/>
            <person name="Molpeceres G."/>
            <person name="Ruiz-Duenas F.J."/>
            <person name="Serrano A."/>
            <person name="Henrissat B."/>
            <person name="Drula E."/>
            <person name="Hughes K.W."/>
            <person name="Mata J.L."/>
            <person name="Ishikawa N.K."/>
            <person name="Vargas-Isla R."/>
            <person name="Ushijima S."/>
            <person name="Smith C.A."/>
            <person name="Ahrendt S."/>
            <person name="Andreopoulos W."/>
            <person name="He G."/>
            <person name="Labutti K."/>
            <person name="Lipzen A."/>
            <person name="Ng V."/>
            <person name="Riley R."/>
            <person name="Sandor L."/>
            <person name="Barry K."/>
            <person name="Martinez A.T."/>
            <person name="Xiao Y."/>
            <person name="Gibbons J.G."/>
            <person name="Terashima K."/>
            <person name="Grigoriev I.V."/>
            <person name="Hibbett D.S."/>
        </authorList>
    </citation>
    <scope>NUCLEOTIDE SEQUENCE</scope>
    <source>
        <strain evidence="1">TMI1499</strain>
    </source>
</reference>
<sequence>MKYCGLHDIMRMVYFTGHTLESRKPSEILAKSLNQSRRRERKPHIYNPLQSGTQIPFGYFQALSSESSVQSAATSPATVSSISISEGPQTPPFPPSPIPISAAAARRTSGHRASVLRASVFDAFAELGAFDENSQIAEWIFNPDVDDASFSNSSTGPRKHNVHFLEKSGSRFRERLNSDASGNLLNGFTSPAKPPALPSSYSTSPTPTRRPTRRFFNGLRTRSASRHRTDKRRTSDETIVEETPATVSPSKKRPFLQFRSKSSRTIPTSSSHPPSSSLDLHRPSFLVELGHASSPSIATNASWEHIQGSASLDLLRSTDNSPVNTFLHGKHHPAPGIPFPSQGETRGGSLFLKLSNAVARPFSAGSIHTDLDARSSAAGSTTNSIRRTQSRPPEATGALKVTPLRMNFPSSFSSPSSPIGANPTTRALAAMEVL</sequence>
<proteinExistence type="predicted"/>
<accession>A0ACC1TMN2</accession>
<name>A0ACC1TMN2_9AGAR</name>